<protein>
    <recommendedName>
        <fullName evidence="4">NADP-dependent oxidoreductase domain-containing protein</fullName>
    </recommendedName>
</protein>
<gene>
    <name evidence="5" type="ORF">C6P46_000062</name>
</gene>
<dbReference type="Gene3D" id="3.20.20.100">
    <property type="entry name" value="NADP-dependent oxidoreductase domain"/>
    <property type="match status" value="1"/>
</dbReference>
<feature type="binding site" evidence="2">
    <location>
        <position position="119"/>
    </location>
    <ligand>
        <name>substrate</name>
    </ligand>
</feature>
<evidence type="ECO:0000256" key="2">
    <source>
        <dbReference type="PIRSR" id="PIRSR000097-2"/>
    </source>
</evidence>
<dbReference type="Proteomes" id="UP000777482">
    <property type="component" value="Unassembled WGS sequence"/>
</dbReference>
<dbReference type="EMBL" id="PUHQ01000001">
    <property type="protein sequence ID" value="KAG0667528.1"/>
    <property type="molecule type" value="Genomic_DNA"/>
</dbReference>
<feature type="domain" description="NADP-dependent oxidoreductase" evidence="4">
    <location>
        <begin position="23"/>
        <end position="291"/>
    </location>
</feature>
<reference evidence="5 6" key="1">
    <citation type="submission" date="2020-11" db="EMBL/GenBank/DDBJ databases">
        <title>Kefir isolates.</title>
        <authorList>
            <person name="Marcisauskas S."/>
            <person name="Kim Y."/>
            <person name="Blasche S."/>
        </authorList>
    </citation>
    <scope>NUCLEOTIDE SEQUENCE [LARGE SCALE GENOMIC DNA]</scope>
    <source>
        <strain evidence="5 6">KR</strain>
    </source>
</reference>
<dbReference type="OrthoDB" id="416253at2759"/>
<dbReference type="Pfam" id="PF00248">
    <property type="entry name" value="Aldo_ket_red"/>
    <property type="match status" value="1"/>
</dbReference>
<dbReference type="PRINTS" id="PR00069">
    <property type="entry name" value="ALDKETRDTASE"/>
</dbReference>
<dbReference type="GO" id="GO:0016491">
    <property type="term" value="F:oxidoreductase activity"/>
    <property type="evidence" value="ECO:0007669"/>
    <property type="project" value="InterPro"/>
</dbReference>
<dbReference type="InterPro" id="IPR036812">
    <property type="entry name" value="NAD(P)_OxRdtase_dom_sf"/>
</dbReference>
<evidence type="ECO:0000313" key="5">
    <source>
        <dbReference type="EMBL" id="KAG0667528.1"/>
    </source>
</evidence>
<sequence length="317" mass="34733">MSVPTFTLSDGSKVPALAWGNGSGNARKTALESGVLAIKAGIRHIDTAQGYYNEEETGKSIQQGTQQAGISVADIYVTTKVSTEGGDPNAAGIALEDLRDSVKASLARLGRQPDLLLVHNPFVPPKGRLVEFWQILEQLKDDGTITASLGVSNFRPQDLEELLPECKYKPVVNQLEYHPYVLTHLDPVLKIMAEHSIRVASYGPMSPVLRHPSKTGGPIRPLLTKVAERLSREKHDGIEEVDEAMVCLLWCRAKGAIAVSASANPRNIEKMASTQRLPDLTAQEVDEIEQLGRKVHFRAYDEHMCVDFPAPDLPQDL</sequence>
<dbReference type="PIRSF" id="PIRSF000097">
    <property type="entry name" value="AKR"/>
    <property type="match status" value="1"/>
</dbReference>
<dbReference type="InterPro" id="IPR023210">
    <property type="entry name" value="NADP_OxRdtase_dom"/>
</dbReference>
<evidence type="ECO:0000259" key="4">
    <source>
        <dbReference type="Pfam" id="PF00248"/>
    </source>
</evidence>
<evidence type="ECO:0000256" key="3">
    <source>
        <dbReference type="PIRSR" id="PIRSR000097-3"/>
    </source>
</evidence>
<comment type="caution">
    <text evidence="5">The sequence shown here is derived from an EMBL/GenBank/DDBJ whole genome shotgun (WGS) entry which is preliminary data.</text>
</comment>
<dbReference type="AlphaFoldDB" id="A0A9P6WBB1"/>
<organism evidence="5 6">
    <name type="scientific">Rhodotorula mucilaginosa</name>
    <name type="common">Yeast</name>
    <name type="synonym">Rhodotorula rubra</name>
    <dbReference type="NCBI Taxonomy" id="5537"/>
    <lineage>
        <taxon>Eukaryota</taxon>
        <taxon>Fungi</taxon>
        <taxon>Dikarya</taxon>
        <taxon>Basidiomycota</taxon>
        <taxon>Pucciniomycotina</taxon>
        <taxon>Microbotryomycetes</taxon>
        <taxon>Sporidiobolales</taxon>
        <taxon>Sporidiobolaceae</taxon>
        <taxon>Rhodotorula</taxon>
    </lineage>
</organism>
<keyword evidence="6" id="KW-1185">Reference proteome</keyword>
<proteinExistence type="predicted"/>
<dbReference type="SUPFAM" id="SSF51430">
    <property type="entry name" value="NAD(P)-linked oxidoreductase"/>
    <property type="match status" value="1"/>
</dbReference>
<dbReference type="InterPro" id="IPR020471">
    <property type="entry name" value="AKR"/>
</dbReference>
<evidence type="ECO:0000256" key="1">
    <source>
        <dbReference type="PIRSR" id="PIRSR000097-1"/>
    </source>
</evidence>
<dbReference type="PANTHER" id="PTHR11732">
    <property type="entry name" value="ALDO/KETO REDUCTASE"/>
    <property type="match status" value="1"/>
</dbReference>
<evidence type="ECO:0000313" key="6">
    <source>
        <dbReference type="Proteomes" id="UP000777482"/>
    </source>
</evidence>
<name>A0A9P6WBB1_RHOMI</name>
<feature type="active site" description="Proton donor" evidence="1">
    <location>
        <position position="51"/>
    </location>
</feature>
<feature type="site" description="Lowers pKa of active site Tyr" evidence="3">
    <location>
        <position position="80"/>
    </location>
</feature>
<accession>A0A9P6WBB1</accession>